<keyword evidence="2" id="KW-1277">Toxin-antitoxin system</keyword>
<evidence type="ECO:0000313" key="7">
    <source>
        <dbReference type="EMBL" id="KAA8825895.1"/>
    </source>
</evidence>
<dbReference type="AlphaFoldDB" id="A0A5J5E958"/>
<dbReference type="GO" id="GO:0016787">
    <property type="term" value="F:hydrolase activity"/>
    <property type="evidence" value="ECO:0007669"/>
    <property type="project" value="UniProtKB-KW"/>
</dbReference>
<keyword evidence="4" id="KW-0547">Nucleotide-binding</keyword>
<dbReference type="PANTHER" id="PTHR34139">
    <property type="entry name" value="UPF0331 PROTEIN MJ0127"/>
    <property type="match status" value="1"/>
</dbReference>
<keyword evidence="1" id="KW-0597">Phosphoprotein</keyword>
<dbReference type="GO" id="GO:0000166">
    <property type="term" value="F:nucleotide binding"/>
    <property type="evidence" value="ECO:0007669"/>
    <property type="project" value="UniProtKB-KW"/>
</dbReference>
<dbReference type="GO" id="GO:0004540">
    <property type="term" value="F:RNA nuclease activity"/>
    <property type="evidence" value="ECO:0007669"/>
    <property type="project" value="InterPro"/>
</dbReference>
<reference evidence="7 8" key="1">
    <citation type="journal article" date="2019" name="Syst. Appl. Microbiol.">
        <title>Characterization of Bifidobacterium species in feaces of the Egyptian fruit bat: Description of B. vespertilionis sp. nov. and B. rousetti sp. nov.</title>
        <authorList>
            <person name="Modesto M."/>
            <person name="Satti M."/>
            <person name="Watanabe K."/>
            <person name="Puglisi E."/>
            <person name="Morelli L."/>
            <person name="Huang C.-H."/>
            <person name="Liou J.-S."/>
            <person name="Miyashita M."/>
            <person name="Tamura T."/>
            <person name="Saito S."/>
            <person name="Mori K."/>
            <person name="Huang L."/>
            <person name="Sciavilla P."/>
            <person name="Sandri C."/>
            <person name="Spiezio C."/>
            <person name="Vitali F."/>
            <person name="Cavalieri D."/>
            <person name="Perpetuini G."/>
            <person name="Tofalo R."/>
            <person name="Bonetti A."/>
            <person name="Arita M."/>
            <person name="Mattarelli P."/>
        </authorList>
    </citation>
    <scope>NUCLEOTIDE SEQUENCE [LARGE SCALE GENOMIC DNA]</scope>
    <source>
        <strain evidence="7 8">RST19</strain>
    </source>
</reference>
<dbReference type="EMBL" id="RZUG01000004">
    <property type="protein sequence ID" value="KAA8825895.1"/>
    <property type="molecule type" value="Genomic_DNA"/>
</dbReference>
<evidence type="ECO:0000256" key="4">
    <source>
        <dbReference type="ARBA" id="ARBA00022741"/>
    </source>
</evidence>
<dbReference type="GO" id="GO:0110001">
    <property type="term" value="C:toxin-antitoxin complex"/>
    <property type="evidence" value="ECO:0007669"/>
    <property type="project" value="InterPro"/>
</dbReference>
<comment type="caution">
    <text evidence="7">The sequence shown here is derived from an EMBL/GenBank/DDBJ whole genome shotgun (WGS) entry which is preliminary data.</text>
</comment>
<evidence type="ECO:0000256" key="3">
    <source>
        <dbReference type="ARBA" id="ARBA00022722"/>
    </source>
</evidence>
<keyword evidence="5" id="KW-0378">Hydrolase</keyword>
<evidence type="ECO:0000313" key="8">
    <source>
        <dbReference type="Proteomes" id="UP000326251"/>
    </source>
</evidence>
<dbReference type="InterPro" id="IPR037038">
    <property type="entry name" value="HepT-like_sf"/>
</dbReference>
<dbReference type="InterPro" id="IPR051813">
    <property type="entry name" value="HepT_RNase_toxin"/>
</dbReference>
<evidence type="ECO:0000256" key="1">
    <source>
        <dbReference type="ARBA" id="ARBA00022553"/>
    </source>
</evidence>
<comment type="similarity">
    <text evidence="6">Belongs to the HepT RNase toxin family.</text>
</comment>
<evidence type="ECO:0000256" key="6">
    <source>
        <dbReference type="ARBA" id="ARBA00024207"/>
    </source>
</evidence>
<sequence>MPAAPHHHQDQAFRDRSTLIRLLEHLENAINDISGIPSPAALDDNRILFNSVAMEMTQVQECARNLSDGFRDTMPSLPWKELRALRNVIVHDYDEIDVESLYDTVTRDVPRLVTQLQPLVDAIDD</sequence>
<dbReference type="Proteomes" id="UP000326251">
    <property type="component" value="Unassembled WGS sequence"/>
</dbReference>
<protein>
    <submittedName>
        <fullName evidence="7">DUF86 domain-containing protein</fullName>
    </submittedName>
</protein>
<gene>
    <name evidence="7" type="ORF">EMO92_03840</name>
</gene>
<name>A0A5J5E958_9BIFI</name>
<dbReference type="PANTHER" id="PTHR34139:SF1">
    <property type="entry name" value="RNASE MJ1380-RELATED"/>
    <property type="match status" value="1"/>
</dbReference>
<dbReference type="InterPro" id="IPR008201">
    <property type="entry name" value="HepT-like"/>
</dbReference>
<organism evidence="7 8">
    <name type="scientific">Bifidobacterium reuteri</name>
    <dbReference type="NCBI Taxonomy" id="983706"/>
    <lineage>
        <taxon>Bacteria</taxon>
        <taxon>Bacillati</taxon>
        <taxon>Actinomycetota</taxon>
        <taxon>Actinomycetes</taxon>
        <taxon>Bifidobacteriales</taxon>
        <taxon>Bifidobacteriaceae</taxon>
        <taxon>Bifidobacterium</taxon>
    </lineage>
</organism>
<dbReference type="Pfam" id="PF01934">
    <property type="entry name" value="HepT-like"/>
    <property type="match status" value="1"/>
</dbReference>
<accession>A0A5J5E958</accession>
<evidence type="ECO:0000256" key="5">
    <source>
        <dbReference type="ARBA" id="ARBA00022801"/>
    </source>
</evidence>
<proteinExistence type="inferred from homology"/>
<keyword evidence="3" id="KW-0540">Nuclease</keyword>
<dbReference type="Gene3D" id="1.20.120.580">
    <property type="entry name" value="bsu32300-like"/>
    <property type="match status" value="1"/>
</dbReference>
<dbReference type="RefSeq" id="WP_150335311.1">
    <property type="nucleotide sequence ID" value="NZ_RZUG01000004.1"/>
</dbReference>
<evidence type="ECO:0000256" key="2">
    <source>
        <dbReference type="ARBA" id="ARBA00022649"/>
    </source>
</evidence>